<dbReference type="EMBL" id="CAAALY010283689">
    <property type="protein sequence ID" value="VEL43652.1"/>
    <property type="molecule type" value="Genomic_DNA"/>
</dbReference>
<protein>
    <submittedName>
        <fullName evidence="1">Uncharacterized protein</fullName>
    </submittedName>
</protein>
<gene>
    <name evidence="1" type="ORF">PXEA_LOCUS37092</name>
</gene>
<reference evidence="1" key="1">
    <citation type="submission" date="2018-11" db="EMBL/GenBank/DDBJ databases">
        <authorList>
            <consortium name="Pathogen Informatics"/>
        </authorList>
    </citation>
    <scope>NUCLEOTIDE SEQUENCE</scope>
</reference>
<accession>A0A3S5CS53</accession>
<name>A0A3S5CS53_9PLAT</name>
<organism evidence="1 2">
    <name type="scientific">Protopolystoma xenopodis</name>
    <dbReference type="NCBI Taxonomy" id="117903"/>
    <lineage>
        <taxon>Eukaryota</taxon>
        <taxon>Metazoa</taxon>
        <taxon>Spiralia</taxon>
        <taxon>Lophotrochozoa</taxon>
        <taxon>Platyhelminthes</taxon>
        <taxon>Monogenea</taxon>
        <taxon>Polyopisthocotylea</taxon>
        <taxon>Polystomatidea</taxon>
        <taxon>Polystomatidae</taxon>
        <taxon>Protopolystoma</taxon>
    </lineage>
</organism>
<dbReference type="AlphaFoldDB" id="A0A3S5CS53"/>
<sequence>MPLQGFPSDAWLFTPTGLGRDESNYSLVPEAISRAQSRHLSVMTSRCRKLELTTQDLCVIRSTACQGRVDRVSSSRVIRGASLREPHEAIRLLYESWCTFMYN</sequence>
<evidence type="ECO:0000313" key="2">
    <source>
        <dbReference type="Proteomes" id="UP000784294"/>
    </source>
</evidence>
<comment type="caution">
    <text evidence="1">The sequence shown here is derived from an EMBL/GenBank/DDBJ whole genome shotgun (WGS) entry which is preliminary data.</text>
</comment>
<evidence type="ECO:0000313" key="1">
    <source>
        <dbReference type="EMBL" id="VEL43652.1"/>
    </source>
</evidence>
<keyword evidence="2" id="KW-1185">Reference proteome</keyword>
<proteinExistence type="predicted"/>
<dbReference type="Proteomes" id="UP000784294">
    <property type="component" value="Unassembled WGS sequence"/>
</dbReference>